<dbReference type="Gene3D" id="3.40.50.1110">
    <property type="entry name" value="SGNH hydrolase"/>
    <property type="match status" value="2"/>
</dbReference>
<reference evidence="6" key="1">
    <citation type="submission" date="2018-01" db="EMBL/GenBank/DDBJ databases">
        <authorList>
            <person name="Mao J.F."/>
        </authorList>
    </citation>
    <scope>NUCLEOTIDE SEQUENCE</scope>
    <source>
        <strain evidence="6">Huo1</strain>
        <tissue evidence="6">Leaf</tissue>
    </source>
</reference>
<keyword evidence="2 5" id="KW-0732">Signal</keyword>
<feature type="signal peptide" evidence="5">
    <location>
        <begin position="1"/>
        <end position="21"/>
    </location>
</feature>
<protein>
    <recommendedName>
        <fullName evidence="8">Alpha-L-fucosidase</fullName>
    </recommendedName>
</protein>
<dbReference type="SUPFAM" id="SSF52266">
    <property type="entry name" value="SGNH hydrolase"/>
    <property type="match status" value="1"/>
</dbReference>
<dbReference type="InterPro" id="IPR035669">
    <property type="entry name" value="SGNH_plant_lipase-like"/>
</dbReference>
<dbReference type="GO" id="GO:0016788">
    <property type="term" value="F:hydrolase activity, acting on ester bonds"/>
    <property type="evidence" value="ECO:0007669"/>
    <property type="project" value="InterPro"/>
</dbReference>
<evidence type="ECO:0000313" key="6">
    <source>
        <dbReference type="EMBL" id="KAG6396468.1"/>
    </source>
</evidence>
<sequence length="745" mass="82401">MEFKVYSLLLIFLLLPNSVLGSNKCNFPAIFNFGDSNSDTGGFSAAFRQAPPPYGETFFHAPAGRWSDGRLIIDFIAESLGLPYLSAFLDSVGSNFSHGANFATYASTIRPQNLSLSAGGYSPISLDVQQVEFSGFMTRSQAVREKGLSLDSLLEKDHFSRALYTFDIGQNDLTAGLDLNLTLEEIKAQVPDMIGQYSSVIKEIYRLGGRSFWIHNTAPLGCFAYVLDALADTTPEVDRYGCLIPYNQISQFFNVKLYEAVVLLREEIPLAAVTYVDMYSAKYAIISQAKELGFEDPFRACCGYGGDYNYSRYARCGSKAVVNGTEVVVAKSCKDPSAWISWDGIHFTEAASKWIFDQIADGSFSDPPVSLESALQLLLKIMEFKFSVLKLHLIALFLLPTSTLGSNTCNFPAIFNFGDSNSDTGGLSAAFGQAPPPNGATFFHSPSGRYCDGRLLIDFIAESVGLPYLDAFLDSMGTNFRHGCNFATAESTIRRQNTTIWQSGYSPISLDVQHLQFSDFLTRSQNFREKGLFQNLFPEEDYISRALYTFDIGQNDLTAGYKLNLSTEEVKAYVPDVLGQLSHVIKVRKQPFLVTAAQIDKHGCSSPYNDVSQYFNLKLRELVLQLRDELPAAAITYVDVYVVKYSLISQANKLGFENPFVACCGHEGKYNYNRCIKCGSKTVVNGTETVLAVSCKDPSTRISWDGTHFTEAANRYIFDQVVGGAFSDPPVSLKFACNRMNTSQK</sequence>
<name>A0A8X8WLT6_SALSN</name>
<comment type="caution">
    <text evidence="6">The sequence shown here is derived from an EMBL/GenBank/DDBJ whole genome shotgun (WGS) entry which is preliminary data.</text>
</comment>
<evidence type="ECO:0000256" key="3">
    <source>
        <dbReference type="ARBA" id="ARBA00022801"/>
    </source>
</evidence>
<organism evidence="6">
    <name type="scientific">Salvia splendens</name>
    <name type="common">Scarlet sage</name>
    <dbReference type="NCBI Taxonomy" id="180675"/>
    <lineage>
        <taxon>Eukaryota</taxon>
        <taxon>Viridiplantae</taxon>
        <taxon>Streptophyta</taxon>
        <taxon>Embryophyta</taxon>
        <taxon>Tracheophyta</taxon>
        <taxon>Spermatophyta</taxon>
        <taxon>Magnoliopsida</taxon>
        <taxon>eudicotyledons</taxon>
        <taxon>Gunneridae</taxon>
        <taxon>Pentapetalae</taxon>
        <taxon>asterids</taxon>
        <taxon>lamiids</taxon>
        <taxon>Lamiales</taxon>
        <taxon>Lamiaceae</taxon>
        <taxon>Nepetoideae</taxon>
        <taxon>Mentheae</taxon>
        <taxon>Salviinae</taxon>
        <taxon>Salvia</taxon>
        <taxon>Salvia subgen. Calosphace</taxon>
        <taxon>core Calosphace</taxon>
    </lineage>
</organism>
<evidence type="ECO:0000256" key="4">
    <source>
        <dbReference type="ARBA" id="ARBA00023180"/>
    </source>
</evidence>
<keyword evidence="7" id="KW-1185">Reference proteome</keyword>
<evidence type="ECO:0008006" key="8">
    <source>
        <dbReference type="Google" id="ProtNLM"/>
    </source>
</evidence>
<reference evidence="6" key="2">
    <citation type="submission" date="2020-08" db="EMBL/GenBank/DDBJ databases">
        <title>Plant Genome Project.</title>
        <authorList>
            <person name="Zhang R.-G."/>
        </authorList>
    </citation>
    <scope>NUCLEOTIDE SEQUENCE</scope>
    <source>
        <strain evidence="6">Huo1</strain>
        <tissue evidence="6">Leaf</tissue>
    </source>
</reference>
<evidence type="ECO:0000256" key="5">
    <source>
        <dbReference type="SAM" id="SignalP"/>
    </source>
</evidence>
<dbReference type="PANTHER" id="PTHR22835:SF117">
    <property type="entry name" value="GDSL-LIKE LIPASE_ACYLHYDROLASE"/>
    <property type="match status" value="1"/>
</dbReference>
<evidence type="ECO:0000256" key="2">
    <source>
        <dbReference type="ARBA" id="ARBA00022729"/>
    </source>
</evidence>
<dbReference type="InterPro" id="IPR001087">
    <property type="entry name" value="GDSL"/>
</dbReference>
<dbReference type="EMBL" id="PNBA02000016">
    <property type="protein sequence ID" value="KAG6396468.1"/>
    <property type="molecule type" value="Genomic_DNA"/>
</dbReference>
<evidence type="ECO:0000313" key="7">
    <source>
        <dbReference type="Proteomes" id="UP000298416"/>
    </source>
</evidence>
<gene>
    <name evidence="6" type="ORF">SASPL_142618</name>
</gene>
<proteinExistence type="inferred from homology"/>
<comment type="similarity">
    <text evidence="1">Belongs to the 'GDSL' lipolytic enzyme family.</text>
</comment>
<keyword evidence="3" id="KW-0378">Hydrolase</keyword>
<dbReference type="Proteomes" id="UP000298416">
    <property type="component" value="Unassembled WGS sequence"/>
</dbReference>
<evidence type="ECO:0000256" key="1">
    <source>
        <dbReference type="ARBA" id="ARBA00008668"/>
    </source>
</evidence>
<dbReference type="Pfam" id="PF00657">
    <property type="entry name" value="Lipase_GDSL"/>
    <property type="match status" value="2"/>
</dbReference>
<feature type="chain" id="PRO_5036497173" description="Alpha-L-fucosidase" evidence="5">
    <location>
        <begin position="22"/>
        <end position="745"/>
    </location>
</feature>
<dbReference type="CDD" id="cd01837">
    <property type="entry name" value="SGNH_plant_lipase_like"/>
    <property type="match status" value="2"/>
</dbReference>
<dbReference type="InterPro" id="IPR036514">
    <property type="entry name" value="SGNH_hydro_sf"/>
</dbReference>
<dbReference type="PANTHER" id="PTHR22835">
    <property type="entry name" value="ZINC FINGER FYVE DOMAIN CONTAINING PROTEIN"/>
    <property type="match status" value="1"/>
</dbReference>
<keyword evidence="4" id="KW-0325">Glycoprotein</keyword>
<accession>A0A8X8WLT6</accession>
<dbReference type="AlphaFoldDB" id="A0A8X8WLT6"/>